<organism evidence="2 3">
    <name type="scientific">Sphingomonas aliaeris</name>
    <dbReference type="NCBI Taxonomy" id="2759526"/>
    <lineage>
        <taxon>Bacteria</taxon>
        <taxon>Pseudomonadati</taxon>
        <taxon>Pseudomonadota</taxon>
        <taxon>Alphaproteobacteria</taxon>
        <taxon>Sphingomonadales</taxon>
        <taxon>Sphingomonadaceae</taxon>
        <taxon>Sphingomonas</taxon>
    </lineage>
</organism>
<dbReference type="RefSeq" id="WP_202093194.1">
    <property type="nucleotide sequence ID" value="NZ_CP061035.1"/>
</dbReference>
<dbReference type="GO" id="GO:0005198">
    <property type="term" value="F:structural molecule activity"/>
    <property type="evidence" value="ECO:0007669"/>
    <property type="project" value="InterPro"/>
</dbReference>
<dbReference type="GO" id="GO:0009279">
    <property type="term" value="C:cell outer membrane"/>
    <property type="evidence" value="ECO:0007669"/>
    <property type="project" value="InterPro"/>
</dbReference>
<dbReference type="GO" id="GO:0015288">
    <property type="term" value="F:porin activity"/>
    <property type="evidence" value="ECO:0007669"/>
    <property type="project" value="InterPro"/>
</dbReference>
<sequence>MIRFASYAATLAASALFVASAASAGFYDAKPVSAPAKASAITGGVMWKCTDGLCTAPASTTRAPIVCELVVKRFGALTSFAADGKAFDEAALAKCNARAK</sequence>
<proteinExistence type="predicted"/>
<evidence type="ECO:0000313" key="2">
    <source>
        <dbReference type="EMBL" id="QQV77062.1"/>
    </source>
</evidence>
<gene>
    <name evidence="2" type="ORF">H5J25_17235</name>
</gene>
<dbReference type="InterPro" id="IPR058513">
    <property type="entry name" value="DUF8200"/>
</dbReference>
<feature type="signal peptide" evidence="1">
    <location>
        <begin position="1"/>
        <end position="24"/>
    </location>
</feature>
<keyword evidence="3" id="KW-1185">Reference proteome</keyword>
<protein>
    <submittedName>
        <fullName evidence="2">Uncharacterized protein</fullName>
    </submittedName>
</protein>
<dbReference type="KEGG" id="sari:H5J25_17235"/>
<evidence type="ECO:0000256" key="1">
    <source>
        <dbReference type="SAM" id="SignalP"/>
    </source>
</evidence>
<dbReference type="NCBIfam" id="NF047636">
    <property type="entry name" value="CC_3452_fam"/>
    <property type="match status" value="1"/>
</dbReference>
<feature type="chain" id="PRO_5037169638" evidence="1">
    <location>
        <begin position="25"/>
        <end position="100"/>
    </location>
</feature>
<reference evidence="3" key="1">
    <citation type="submission" date="2020-09" db="EMBL/GenBank/DDBJ databases">
        <title>Sphingomonas sp., a new species isolated from pork steak.</title>
        <authorList>
            <person name="Heidler von Heilborn D."/>
        </authorList>
    </citation>
    <scope>NUCLEOTIDE SEQUENCE [LARGE SCALE GENOMIC DNA]</scope>
</reference>
<evidence type="ECO:0000313" key="3">
    <source>
        <dbReference type="Proteomes" id="UP000595894"/>
    </source>
</evidence>
<dbReference type="Pfam" id="PF26624">
    <property type="entry name" value="DUF8200"/>
    <property type="match status" value="1"/>
</dbReference>
<dbReference type="InterPro" id="IPR058067">
    <property type="entry name" value="CC_3452-like"/>
</dbReference>
<dbReference type="AlphaFoldDB" id="A0A974NUH8"/>
<name>A0A974NUH8_9SPHN</name>
<accession>A0A974NUH8</accession>
<dbReference type="Proteomes" id="UP000595894">
    <property type="component" value="Chromosome"/>
</dbReference>
<dbReference type="EMBL" id="CP061035">
    <property type="protein sequence ID" value="QQV77062.1"/>
    <property type="molecule type" value="Genomic_DNA"/>
</dbReference>
<keyword evidence="1" id="KW-0732">Signal</keyword>